<dbReference type="InterPro" id="IPR036697">
    <property type="entry name" value="Hemocyanin_N_sf"/>
</dbReference>
<keyword evidence="2" id="KW-0732">Signal</keyword>
<dbReference type="RefSeq" id="XP_014471247.1">
    <property type="nucleotide sequence ID" value="XM_014615761.1"/>
</dbReference>
<dbReference type="InterPro" id="IPR008922">
    <property type="entry name" value="Di-copper_centre_dom_sf"/>
</dbReference>
<dbReference type="Gene3D" id="1.20.1370.10">
    <property type="entry name" value="Hemocyanin, N-terminal domain"/>
    <property type="match status" value="1"/>
</dbReference>
<reference evidence="7" key="1">
    <citation type="submission" date="2025-08" db="UniProtKB">
        <authorList>
            <consortium name="RefSeq"/>
        </authorList>
    </citation>
    <scope>IDENTIFICATION</scope>
</reference>
<keyword evidence="1" id="KW-0758">Storage protein</keyword>
<dbReference type="InterPro" id="IPR037020">
    <property type="entry name" value="Hemocyanin_C_sf"/>
</dbReference>
<organism evidence="6 7">
    <name type="scientific">Dinoponera quadriceps</name>
    <name type="common">South American ant</name>
    <dbReference type="NCBI Taxonomy" id="609295"/>
    <lineage>
        <taxon>Eukaryota</taxon>
        <taxon>Metazoa</taxon>
        <taxon>Ecdysozoa</taxon>
        <taxon>Arthropoda</taxon>
        <taxon>Hexapoda</taxon>
        <taxon>Insecta</taxon>
        <taxon>Pterygota</taxon>
        <taxon>Neoptera</taxon>
        <taxon>Endopterygota</taxon>
        <taxon>Hymenoptera</taxon>
        <taxon>Apocrita</taxon>
        <taxon>Aculeata</taxon>
        <taxon>Formicoidea</taxon>
        <taxon>Formicidae</taxon>
        <taxon>Ponerinae</taxon>
        <taxon>Ponerini</taxon>
        <taxon>Dinoponera</taxon>
    </lineage>
</organism>
<dbReference type="Pfam" id="PF03722">
    <property type="entry name" value="Hemocyanin_N"/>
    <property type="match status" value="1"/>
</dbReference>
<proteinExistence type="predicted"/>
<dbReference type="InterPro" id="IPR005204">
    <property type="entry name" value="Hemocyanin_N"/>
</dbReference>
<accession>A0A6P3WZ93</accession>
<dbReference type="SUPFAM" id="SSF48050">
    <property type="entry name" value="Hemocyanin, N-terminal domain"/>
    <property type="match status" value="1"/>
</dbReference>
<dbReference type="Gene3D" id="2.60.40.1520">
    <property type="entry name" value="Hemocyanin, C-terminal domain"/>
    <property type="match status" value="1"/>
</dbReference>
<evidence type="ECO:0000259" key="3">
    <source>
        <dbReference type="Pfam" id="PF00372"/>
    </source>
</evidence>
<dbReference type="OrthoDB" id="6371642at2759"/>
<evidence type="ECO:0000259" key="4">
    <source>
        <dbReference type="Pfam" id="PF03722"/>
    </source>
</evidence>
<dbReference type="CTD" id="726848"/>
<keyword evidence="6" id="KW-1185">Reference proteome</keyword>
<gene>
    <name evidence="7" type="primary">LOC106742619</name>
</gene>
<dbReference type="GO" id="GO:0005615">
    <property type="term" value="C:extracellular space"/>
    <property type="evidence" value="ECO:0007669"/>
    <property type="project" value="UniProtKB-ARBA"/>
</dbReference>
<evidence type="ECO:0000313" key="7">
    <source>
        <dbReference type="RefSeq" id="XP_014471247.1"/>
    </source>
</evidence>
<dbReference type="AlphaFoldDB" id="A0A6P3WZ93"/>
<dbReference type="GeneID" id="106742619"/>
<dbReference type="InterPro" id="IPR005203">
    <property type="entry name" value="Hemocyanin_C"/>
</dbReference>
<dbReference type="InterPro" id="IPR014756">
    <property type="entry name" value="Ig_E-set"/>
</dbReference>
<dbReference type="InterPro" id="IPR000896">
    <property type="entry name" value="Hemocyanin/hexamerin_mid_dom"/>
</dbReference>
<feature type="domain" description="Hemocyanin C-terminal" evidence="5">
    <location>
        <begin position="438"/>
        <end position="673"/>
    </location>
</feature>
<name>A0A6P3WZ93_DINQU</name>
<dbReference type="Proteomes" id="UP000515204">
    <property type="component" value="Unplaced"/>
</dbReference>
<evidence type="ECO:0000256" key="2">
    <source>
        <dbReference type="SAM" id="SignalP"/>
    </source>
</evidence>
<dbReference type="SUPFAM" id="SSF81296">
    <property type="entry name" value="E set domains"/>
    <property type="match status" value="1"/>
</dbReference>
<protein>
    <submittedName>
        <fullName evidence="7">Arylphorin subunit alpha-like</fullName>
    </submittedName>
</protein>
<dbReference type="GO" id="GO:0045735">
    <property type="term" value="F:nutrient reservoir activity"/>
    <property type="evidence" value="ECO:0007669"/>
    <property type="project" value="UniProtKB-KW"/>
</dbReference>
<dbReference type="Pfam" id="PF00372">
    <property type="entry name" value="Hemocyanin_M"/>
    <property type="match status" value="1"/>
</dbReference>
<dbReference type="SUPFAM" id="SSF48056">
    <property type="entry name" value="Di-copper centre-containing domain"/>
    <property type="match status" value="1"/>
</dbReference>
<dbReference type="KEGG" id="dqu:106742619"/>
<dbReference type="InterPro" id="IPR013788">
    <property type="entry name" value="Hemocyanin/hexamerin"/>
</dbReference>
<feature type="domain" description="Hemocyanin middle" evidence="3">
    <location>
        <begin position="160"/>
        <end position="428"/>
    </location>
</feature>
<dbReference type="PANTHER" id="PTHR11511">
    <property type="entry name" value="LARVAL STORAGE PROTEIN/PHENOLOXIDASE"/>
    <property type="match status" value="1"/>
</dbReference>
<feature type="signal peptide" evidence="2">
    <location>
        <begin position="1"/>
        <end position="20"/>
    </location>
</feature>
<dbReference type="Gene3D" id="1.10.1280.10">
    <property type="entry name" value="Di-copper center containing domain from catechol oxidase"/>
    <property type="match status" value="1"/>
</dbReference>
<dbReference type="PRINTS" id="PR00187">
    <property type="entry name" value="HAEMOCYANIN"/>
</dbReference>
<evidence type="ECO:0000256" key="1">
    <source>
        <dbReference type="ARBA" id="ARBA00022761"/>
    </source>
</evidence>
<dbReference type="Pfam" id="PF03723">
    <property type="entry name" value="Hemocyanin_C"/>
    <property type="match status" value="1"/>
</dbReference>
<sequence length="683" mass="81023">MKWMAVLAVVAAVCLALVAADHHTPKIADKDFLLKQKKIYNLLYYYKQPSLINPSLYEEGQSYNIEANIDSYTNTTVVKDFLYLYKYGMLPRGEIFSSYYPKLQKEQEALFRMFYYAKDFDTFYKTALWARIHVNEMQFFDTLYTAVICRADTKFIQLPPPYEMYPYAFYNSEVLEKAHHAKLFGKLDSKKFSGYNTYTIPANYSGWYLSREYDVEHKLNYFTEDIGLNTYYFYFRKENPVWLKSEEVGLQKFRGETYLYGHKLLLMRYYLERLSNDIGKVEDFDWNGQFFVGYYPTMTYHNGLPFPQRGYFSKFPHYKQKYIKDVSEFESRILASIDSEYIKDMNNKMFNIYTPGGLNMVGNIVEGNADSYNYEYYGNIDFLAKKILGYNLEPSTTHQIVPSALEYFSIAMRDPAFYRIYQKIFDLFYDRYKLHQKPYNKNEVVYPELKIESFVVDKLITYFDQFDASINNGLMFDDAKEAESTLIKIRQYRLNHKPFSFHFAINADKAMKAVVRIFLGPKYDIHHKPMDFVENFKYFYEMDNFIVDLNAGANKIVRHSQDCYFTIPDPEPSEVFYKKVLNSLDGMESLPYVERLYGFPERLLLPKGKKEGMPFTMFVYVNPLEGETVPYMSRVFGNYKFDNKPLGFPLDRPVLNFHYDGPNMMLKDVNIYHKDEMELNVTY</sequence>
<evidence type="ECO:0000259" key="5">
    <source>
        <dbReference type="Pfam" id="PF03723"/>
    </source>
</evidence>
<evidence type="ECO:0000313" key="6">
    <source>
        <dbReference type="Proteomes" id="UP000515204"/>
    </source>
</evidence>
<feature type="chain" id="PRO_5027833170" evidence="2">
    <location>
        <begin position="21"/>
        <end position="683"/>
    </location>
</feature>
<feature type="domain" description="Hemocyanin N-terminal" evidence="4">
    <location>
        <begin position="32"/>
        <end position="154"/>
    </location>
</feature>
<dbReference type="PANTHER" id="PTHR11511:SF5">
    <property type="entry name" value="FAT-BODY PROTEIN 1-RELATED"/>
    <property type="match status" value="1"/>
</dbReference>